<evidence type="ECO:0000313" key="3">
    <source>
        <dbReference type="Proteomes" id="UP000279271"/>
    </source>
</evidence>
<feature type="non-terminal residue" evidence="2">
    <location>
        <position position="1"/>
    </location>
</feature>
<feature type="region of interest" description="Disordered" evidence="1">
    <location>
        <begin position="88"/>
        <end position="119"/>
    </location>
</feature>
<reference evidence="3" key="1">
    <citation type="journal article" date="2018" name="Algal Res.">
        <title>Characterization of plant carbon substrate utilization by Auxenochlorella protothecoides.</title>
        <authorList>
            <person name="Vogler B.W."/>
            <person name="Starkenburg S.R."/>
            <person name="Sudasinghe N."/>
            <person name="Schambach J.Y."/>
            <person name="Rollin J.A."/>
            <person name="Pattathil S."/>
            <person name="Barry A.N."/>
        </authorList>
    </citation>
    <scope>NUCLEOTIDE SEQUENCE [LARGE SCALE GENOMIC DNA]</scope>
    <source>
        <strain evidence="3">UTEX 25</strain>
    </source>
</reference>
<evidence type="ECO:0000256" key="1">
    <source>
        <dbReference type="SAM" id="MobiDB-lite"/>
    </source>
</evidence>
<organism evidence="2 3">
    <name type="scientific">Auxenochlorella protothecoides</name>
    <name type="common">Green microalga</name>
    <name type="synonym">Chlorella protothecoides</name>
    <dbReference type="NCBI Taxonomy" id="3075"/>
    <lineage>
        <taxon>Eukaryota</taxon>
        <taxon>Viridiplantae</taxon>
        <taxon>Chlorophyta</taxon>
        <taxon>core chlorophytes</taxon>
        <taxon>Trebouxiophyceae</taxon>
        <taxon>Chlorellales</taxon>
        <taxon>Chlorellaceae</taxon>
        <taxon>Auxenochlorella</taxon>
    </lineage>
</organism>
<dbReference type="AlphaFoldDB" id="A0A3M7L6R5"/>
<dbReference type="InterPro" id="IPR036388">
    <property type="entry name" value="WH-like_DNA-bd_sf"/>
</dbReference>
<dbReference type="Proteomes" id="UP000279271">
    <property type="component" value="Unassembled WGS sequence"/>
</dbReference>
<gene>
    <name evidence="2" type="ORF">APUTEX25_003489</name>
</gene>
<name>A0A3M7L6R5_AUXPR</name>
<accession>A0A3M7L6R5</accession>
<feature type="region of interest" description="Disordered" evidence="1">
    <location>
        <begin position="52"/>
        <end position="72"/>
    </location>
</feature>
<dbReference type="EMBL" id="QOKY01000067">
    <property type="protein sequence ID" value="RMZ57784.1"/>
    <property type="molecule type" value="Genomic_DNA"/>
</dbReference>
<evidence type="ECO:0000313" key="2">
    <source>
        <dbReference type="EMBL" id="RMZ57784.1"/>
    </source>
</evidence>
<protein>
    <submittedName>
        <fullName evidence="2">Uncharacterized protein</fullName>
    </submittedName>
</protein>
<feature type="non-terminal residue" evidence="2">
    <location>
        <position position="161"/>
    </location>
</feature>
<dbReference type="Gene3D" id="1.10.10.10">
    <property type="entry name" value="Winged helix-like DNA-binding domain superfamily/Winged helix DNA-binding domain"/>
    <property type="match status" value="1"/>
</dbReference>
<comment type="caution">
    <text evidence="2">The sequence shown here is derived from an EMBL/GenBank/DDBJ whole genome shotgun (WGS) entry which is preliminary data.</text>
</comment>
<sequence>PDPAAGGGGGAARSQTQITVERRLYDISSILCSVGLIQRVYVKKRQPAFEWEGEEGGGGGGGDPGLPAPALGGEALAAPALTIPMPRSPSRAWRGCCPPASAMPGRAPGEEAGAGGGDAESTAAMQARIMRSQFLQLQQLSEMVSAAPRVPGNPVDEVAAM</sequence>
<proteinExistence type="predicted"/>